<evidence type="ECO:0000256" key="1">
    <source>
        <dbReference type="ARBA" id="ARBA00004651"/>
    </source>
</evidence>
<dbReference type="InterPro" id="IPR046342">
    <property type="entry name" value="CBS_dom_sf"/>
</dbReference>
<dbReference type="InterPro" id="IPR005170">
    <property type="entry name" value="Transptr-assoc_dom"/>
</dbReference>
<name>A0A7X4KLL0_9BURK</name>
<keyword evidence="4" id="KW-0677">Repeat</keyword>
<dbReference type="GO" id="GO:0005886">
    <property type="term" value="C:plasma membrane"/>
    <property type="evidence" value="ECO:0007669"/>
    <property type="project" value="UniProtKB-SubCell"/>
</dbReference>
<dbReference type="SMART" id="SM01091">
    <property type="entry name" value="CorC_HlyC"/>
    <property type="match status" value="1"/>
</dbReference>
<evidence type="ECO:0000256" key="8">
    <source>
        <dbReference type="PROSITE-ProRule" id="PRU00703"/>
    </source>
</evidence>
<dbReference type="InterPro" id="IPR036318">
    <property type="entry name" value="FAD-bd_PCMH-like_sf"/>
</dbReference>
<dbReference type="CDD" id="cd04590">
    <property type="entry name" value="CBS_pair_CorC_HlyC_assoc"/>
    <property type="match status" value="1"/>
</dbReference>
<dbReference type="InterPro" id="IPR000644">
    <property type="entry name" value="CBS_dom"/>
</dbReference>
<comment type="subcellular location">
    <subcellularLocation>
        <location evidence="1">Cell membrane</location>
        <topology evidence="1">Multi-pass membrane protein</topology>
    </subcellularLocation>
</comment>
<organism evidence="13 14">
    <name type="scientific">Pseudoduganella aquatica</name>
    <dbReference type="NCBI Taxonomy" id="2660641"/>
    <lineage>
        <taxon>Bacteria</taxon>
        <taxon>Pseudomonadati</taxon>
        <taxon>Pseudomonadota</taxon>
        <taxon>Betaproteobacteria</taxon>
        <taxon>Burkholderiales</taxon>
        <taxon>Oxalobacteraceae</taxon>
        <taxon>Telluria group</taxon>
        <taxon>Pseudoduganella</taxon>
    </lineage>
</organism>
<feature type="transmembrane region" description="Helical" evidence="10">
    <location>
        <begin position="136"/>
        <end position="158"/>
    </location>
</feature>
<evidence type="ECO:0000313" key="14">
    <source>
        <dbReference type="Proteomes" id="UP000450676"/>
    </source>
</evidence>
<evidence type="ECO:0000259" key="12">
    <source>
        <dbReference type="PROSITE" id="PS51846"/>
    </source>
</evidence>
<dbReference type="Pfam" id="PF03471">
    <property type="entry name" value="CorC_HlyC"/>
    <property type="match status" value="1"/>
</dbReference>
<dbReference type="InterPro" id="IPR051676">
    <property type="entry name" value="UPF0053_domain"/>
</dbReference>
<dbReference type="Proteomes" id="UP000450676">
    <property type="component" value="Unassembled WGS sequence"/>
</dbReference>
<evidence type="ECO:0000256" key="9">
    <source>
        <dbReference type="PROSITE-ProRule" id="PRU01193"/>
    </source>
</evidence>
<feature type="domain" description="CBS" evidence="11">
    <location>
        <begin position="223"/>
        <end position="282"/>
    </location>
</feature>
<comment type="caution">
    <text evidence="13">The sequence shown here is derived from an EMBL/GenBank/DDBJ whole genome shotgun (WGS) entry which is preliminary data.</text>
</comment>
<keyword evidence="3 9" id="KW-0812">Transmembrane</keyword>
<evidence type="ECO:0000256" key="10">
    <source>
        <dbReference type="SAM" id="Phobius"/>
    </source>
</evidence>
<evidence type="ECO:0000256" key="7">
    <source>
        <dbReference type="ARBA" id="ARBA00023136"/>
    </source>
</evidence>
<dbReference type="GO" id="GO:0050660">
    <property type="term" value="F:flavin adenine dinucleotide binding"/>
    <property type="evidence" value="ECO:0007669"/>
    <property type="project" value="InterPro"/>
</dbReference>
<keyword evidence="2" id="KW-1003">Cell membrane</keyword>
<dbReference type="Gene3D" id="3.30.465.10">
    <property type="match status" value="1"/>
</dbReference>
<keyword evidence="7 9" id="KW-0472">Membrane</keyword>
<dbReference type="Pfam" id="PF00571">
    <property type="entry name" value="CBS"/>
    <property type="match status" value="1"/>
</dbReference>
<accession>A0A7X4KLL0</accession>
<dbReference type="PANTHER" id="PTHR43099">
    <property type="entry name" value="UPF0053 PROTEIN YRKA"/>
    <property type="match status" value="1"/>
</dbReference>
<keyword evidence="14" id="KW-1185">Reference proteome</keyword>
<keyword evidence="6 8" id="KW-0129">CBS domain</keyword>
<evidence type="ECO:0000256" key="4">
    <source>
        <dbReference type="ARBA" id="ARBA00022737"/>
    </source>
</evidence>
<keyword evidence="5 9" id="KW-1133">Transmembrane helix</keyword>
<dbReference type="PANTHER" id="PTHR43099:SF5">
    <property type="entry name" value="HLYC_CORC FAMILY TRANSPORTER"/>
    <property type="match status" value="1"/>
</dbReference>
<feature type="domain" description="CBS" evidence="11">
    <location>
        <begin position="285"/>
        <end position="345"/>
    </location>
</feature>
<dbReference type="InterPro" id="IPR044751">
    <property type="entry name" value="Ion_transp-like_CBS"/>
</dbReference>
<dbReference type="RefSeq" id="WP_161071610.1">
    <property type="nucleotide sequence ID" value="NZ_CP086370.1"/>
</dbReference>
<dbReference type="InterPro" id="IPR002550">
    <property type="entry name" value="CNNM"/>
</dbReference>
<evidence type="ECO:0000313" key="13">
    <source>
        <dbReference type="EMBL" id="MYN07242.1"/>
    </source>
</evidence>
<feature type="transmembrane region" description="Helical" evidence="10">
    <location>
        <begin position="100"/>
        <end position="124"/>
    </location>
</feature>
<dbReference type="Gene3D" id="3.10.580.10">
    <property type="entry name" value="CBS-domain"/>
    <property type="match status" value="1"/>
</dbReference>
<dbReference type="PROSITE" id="PS51371">
    <property type="entry name" value="CBS"/>
    <property type="match status" value="2"/>
</dbReference>
<proteinExistence type="predicted"/>
<sequence length="447" mass="49220">MANLLLVLLALFLVALNGFFVAAEFGIVTLRRTRVRAIAKTQGLRGRILAKVHGELDAYLSACQLGITLASLGLGWVGEPAFASLLEPVFGAFGVTSPQLIHGISFVFAFVTISFLHIVVGELAPKSLAIRLPEAVGLWSAIPLYAFYWAMYPAIWVLNASANMVLRLAGLAGSGGHGDSHYSTDELKLILRTSQPGEKFNKDERNILAHSLDFSQLSVSDLMRPIHEVIALHAAKSMDDNLQTVVRNRFSRYPYYDEDGETVLGMVHLKDLFFAEQSGKQITSMAPFLRPVETYSARTPALELFRRFKDGAPHFALIGEKGKRPVGFLTLDNLLGAMVGEIHDEFRLNENDWLKQPDGALVGKASLPIVSLERALGLDIENEEMGLEDIESVGGMVMLKLGDIPKQGQRVEFNGFDIVVKKMNGPRILLVKVIPRQARHSESDDQD</sequence>
<dbReference type="InterPro" id="IPR016169">
    <property type="entry name" value="FAD-bd_PCMH_sub2"/>
</dbReference>
<evidence type="ECO:0000256" key="5">
    <source>
        <dbReference type="ARBA" id="ARBA00022989"/>
    </source>
</evidence>
<dbReference type="Pfam" id="PF01595">
    <property type="entry name" value="CNNM"/>
    <property type="match status" value="1"/>
</dbReference>
<dbReference type="SUPFAM" id="SSF54631">
    <property type="entry name" value="CBS-domain pair"/>
    <property type="match status" value="1"/>
</dbReference>
<protein>
    <submittedName>
        <fullName evidence="13">DUF21 domain-containing protein</fullName>
    </submittedName>
</protein>
<dbReference type="AlphaFoldDB" id="A0A7X4KLL0"/>
<feature type="domain" description="CNNM transmembrane" evidence="12">
    <location>
        <begin position="1"/>
        <end position="204"/>
    </location>
</feature>
<evidence type="ECO:0000256" key="3">
    <source>
        <dbReference type="ARBA" id="ARBA00022692"/>
    </source>
</evidence>
<evidence type="ECO:0000256" key="2">
    <source>
        <dbReference type="ARBA" id="ARBA00022475"/>
    </source>
</evidence>
<reference evidence="13 14" key="1">
    <citation type="submission" date="2019-12" db="EMBL/GenBank/DDBJ databases">
        <title>Novel species isolated from a subtropical stream in China.</title>
        <authorList>
            <person name="Lu H."/>
        </authorList>
    </citation>
    <scope>NUCLEOTIDE SEQUENCE [LARGE SCALE GENOMIC DNA]</scope>
    <source>
        <strain evidence="13 14">FT127W</strain>
    </source>
</reference>
<dbReference type="SUPFAM" id="SSF56176">
    <property type="entry name" value="FAD-binding/transporter-associated domain-like"/>
    <property type="match status" value="1"/>
</dbReference>
<evidence type="ECO:0000259" key="11">
    <source>
        <dbReference type="PROSITE" id="PS51371"/>
    </source>
</evidence>
<gene>
    <name evidence="13" type="ORF">GTP77_07810</name>
</gene>
<dbReference type="EMBL" id="WWCU01000006">
    <property type="protein sequence ID" value="MYN07242.1"/>
    <property type="molecule type" value="Genomic_DNA"/>
</dbReference>
<dbReference type="PROSITE" id="PS51846">
    <property type="entry name" value="CNNM"/>
    <property type="match status" value="1"/>
</dbReference>
<evidence type="ECO:0000256" key="6">
    <source>
        <dbReference type="ARBA" id="ARBA00023122"/>
    </source>
</evidence>